<dbReference type="EMBL" id="CP113257">
    <property type="protein sequence ID" value="WAE51852.1"/>
    <property type="molecule type" value="Genomic_DNA"/>
</dbReference>
<organism evidence="1 2">
    <name type="scientific">Stutzerimonas frequens</name>
    <dbReference type="NCBI Taxonomy" id="2968969"/>
    <lineage>
        <taxon>Bacteria</taxon>
        <taxon>Pseudomonadati</taxon>
        <taxon>Pseudomonadota</taxon>
        <taxon>Gammaproteobacteria</taxon>
        <taxon>Pseudomonadales</taxon>
        <taxon>Pseudomonadaceae</taxon>
        <taxon>Stutzerimonas</taxon>
    </lineage>
</organism>
<name>A0AA47E2U3_9GAMM</name>
<evidence type="ECO:0000313" key="1">
    <source>
        <dbReference type="EMBL" id="WAE51852.1"/>
    </source>
</evidence>
<dbReference type="RefSeq" id="WP_267931173.1">
    <property type="nucleotide sequence ID" value="NZ_CP113257.1"/>
</dbReference>
<gene>
    <name evidence="1" type="ORF">OSV15_19615</name>
</gene>
<accession>A0AA47E2U3</accession>
<proteinExistence type="predicted"/>
<dbReference type="AlphaFoldDB" id="A0AA47E2U3"/>
<sequence length="55" mass="5663">MAAILMHADKHERVIATGVPDAGPAAAGVLALPLVKFTPSGYGVQNPEGNWNHDG</sequence>
<evidence type="ECO:0000313" key="2">
    <source>
        <dbReference type="Proteomes" id="UP001164632"/>
    </source>
</evidence>
<dbReference type="Proteomes" id="UP001164632">
    <property type="component" value="Chromosome"/>
</dbReference>
<reference evidence="1" key="1">
    <citation type="submission" date="2022-11" db="EMBL/GenBank/DDBJ databases">
        <title>Genomic of Pseudomonas TF18.</title>
        <authorList>
            <person name="Liu T."/>
        </authorList>
    </citation>
    <scope>NUCLEOTIDE SEQUENCE</scope>
    <source>
        <strain evidence="1">TF18</strain>
    </source>
</reference>
<protein>
    <submittedName>
        <fullName evidence="1">Uncharacterized protein</fullName>
    </submittedName>
</protein>